<name>A0A1X2G6W2_9FUNG</name>
<dbReference type="InterPro" id="IPR007219">
    <property type="entry name" value="XnlR_reg_dom"/>
</dbReference>
<dbReference type="STRING" id="101127.A0A1X2G6W2"/>
<evidence type="ECO:0000256" key="6">
    <source>
        <dbReference type="ARBA" id="ARBA00023242"/>
    </source>
</evidence>
<comment type="caution">
    <text evidence="9">The sequence shown here is derived from an EMBL/GenBank/DDBJ whole genome shotgun (WGS) entry which is preliminary data.</text>
</comment>
<evidence type="ECO:0000313" key="9">
    <source>
        <dbReference type="EMBL" id="ORX46712.1"/>
    </source>
</evidence>
<organism evidence="9 10">
    <name type="scientific">Hesseltinella vesiculosa</name>
    <dbReference type="NCBI Taxonomy" id="101127"/>
    <lineage>
        <taxon>Eukaryota</taxon>
        <taxon>Fungi</taxon>
        <taxon>Fungi incertae sedis</taxon>
        <taxon>Mucoromycota</taxon>
        <taxon>Mucoromycotina</taxon>
        <taxon>Mucoromycetes</taxon>
        <taxon>Mucorales</taxon>
        <taxon>Cunninghamellaceae</taxon>
        <taxon>Hesseltinella</taxon>
    </lineage>
</organism>
<evidence type="ECO:0000256" key="5">
    <source>
        <dbReference type="ARBA" id="ARBA00023163"/>
    </source>
</evidence>
<dbReference type="PANTHER" id="PTHR31313">
    <property type="entry name" value="TY1 ENHANCER ACTIVATOR"/>
    <property type="match status" value="1"/>
</dbReference>
<accession>A0A1X2G6W2</accession>
<evidence type="ECO:0000313" key="10">
    <source>
        <dbReference type="Proteomes" id="UP000242146"/>
    </source>
</evidence>
<evidence type="ECO:0000256" key="3">
    <source>
        <dbReference type="ARBA" id="ARBA00023015"/>
    </source>
</evidence>
<protein>
    <recommendedName>
        <fullName evidence="8">Xylanolytic transcriptional activator regulatory domain-containing protein</fullName>
    </recommendedName>
</protein>
<keyword evidence="4" id="KW-0238">DNA-binding</keyword>
<sequence>MENKEDPLYNTQQPPPLSASPTLPSRTTEWMKQLTDTLAHLTLAPTAPSSAPLASTPHGIGSPWLQFGDFVRWSDEPFATPTSSLMDSQPALPSRAIQERLIQLFYSQCPHLVPLLPRHLFYHQLQINGPFITPFLLHTMYAHAALCDSELAQQSQTFYLCARRLVDDFLDTPRVSTVIGLIFLAFYNQHPSAISTRQWMYTGMASRMVVALGLCCPNYISHEMSLSDVELRRRLVWTAFVTERLAATLLERPPTLTRKMIVSMDWPCSLPEESPAERLAVSALAQLCQLMDILERITHYFAHDHHTPTHCKQSQTSSSQSSAAVSADDHQQSSLRCHITAFLNDIKYWRHRLPPDLSWLGDAQNDQQLLASAHHHHWVTSSLHLVAFDMELSLLMLSQGNDDIPRPSQDARIIYLIAAISHIVAWVLQQSTTSQLRFSSSLITFSSLLSTSALLAYQHPQQTRIGGKEKKKHTPPSRPPASAWPGSPHPLSMHHDATTAYQQDNTISDLLCQCLRDMQRISASMPATDKHRFSQLVDTVVSMHQQPSTASLFSSASTSGHPASTSSSSVADAWMTLNSPPPMPLPTSVPASFSSASTMADVNEAVISATGVMQHDDDMDRRGFLPTPLTYLSSVPASPFVLAMNPSPSTSLAPSLQPAFSTPPPQPLIEPADYTFELISVADEWTRLPMPPS</sequence>
<dbReference type="SMART" id="SM00906">
    <property type="entry name" value="Fungal_trans"/>
    <property type="match status" value="1"/>
</dbReference>
<dbReference type="GO" id="GO:0003677">
    <property type="term" value="F:DNA binding"/>
    <property type="evidence" value="ECO:0007669"/>
    <property type="project" value="UniProtKB-KW"/>
</dbReference>
<keyword evidence="3" id="KW-0805">Transcription regulation</keyword>
<proteinExistence type="predicted"/>
<dbReference type="GO" id="GO:0006351">
    <property type="term" value="P:DNA-templated transcription"/>
    <property type="evidence" value="ECO:0007669"/>
    <property type="project" value="InterPro"/>
</dbReference>
<keyword evidence="5" id="KW-0804">Transcription</keyword>
<evidence type="ECO:0000256" key="1">
    <source>
        <dbReference type="ARBA" id="ARBA00022723"/>
    </source>
</evidence>
<evidence type="ECO:0000256" key="7">
    <source>
        <dbReference type="SAM" id="MobiDB-lite"/>
    </source>
</evidence>
<feature type="region of interest" description="Disordered" evidence="7">
    <location>
        <begin position="1"/>
        <end position="24"/>
    </location>
</feature>
<keyword evidence="2" id="KW-0862">Zinc</keyword>
<dbReference type="OrthoDB" id="2406834at2759"/>
<evidence type="ECO:0000256" key="2">
    <source>
        <dbReference type="ARBA" id="ARBA00022833"/>
    </source>
</evidence>
<reference evidence="9 10" key="1">
    <citation type="submission" date="2016-07" db="EMBL/GenBank/DDBJ databases">
        <title>Pervasive Adenine N6-methylation of Active Genes in Fungi.</title>
        <authorList>
            <consortium name="DOE Joint Genome Institute"/>
            <person name="Mondo S.J."/>
            <person name="Dannebaum R.O."/>
            <person name="Kuo R.C."/>
            <person name="Labutti K."/>
            <person name="Haridas S."/>
            <person name="Kuo A."/>
            <person name="Salamov A."/>
            <person name="Ahrendt S.R."/>
            <person name="Lipzen A."/>
            <person name="Sullivan W."/>
            <person name="Andreopoulos W.B."/>
            <person name="Clum A."/>
            <person name="Lindquist E."/>
            <person name="Daum C."/>
            <person name="Ramamoorthy G.K."/>
            <person name="Gryganskyi A."/>
            <person name="Culley D."/>
            <person name="Magnuson J.K."/>
            <person name="James T.Y."/>
            <person name="O'Malley M.A."/>
            <person name="Stajich J.E."/>
            <person name="Spatafora J.W."/>
            <person name="Visel A."/>
            <person name="Grigoriev I.V."/>
        </authorList>
    </citation>
    <scope>NUCLEOTIDE SEQUENCE [LARGE SCALE GENOMIC DNA]</scope>
    <source>
        <strain evidence="9 10">NRRL 3301</strain>
    </source>
</reference>
<evidence type="ECO:0000259" key="8">
    <source>
        <dbReference type="SMART" id="SM00906"/>
    </source>
</evidence>
<evidence type="ECO:0000256" key="4">
    <source>
        <dbReference type="ARBA" id="ARBA00023125"/>
    </source>
</evidence>
<feature type="region of interest" description="Disordered" evidence="7">
    <location>
        <begin position="462"/>
        <end position="494"/>
    </location>
</feature>
<dbReference type="InterPro" id="IPR051615">
    <property type="entry name" value="Transcr_Regulatory_Elem"/>
</dbReference>
<keyword evidence="10" id="KW-1185">Reference proteome</keyword>
<keyword evidence="1" id="KW-0479">Metal-binding</keyword>
<dbReference type="CDD" id="cd12148">
    <property type="entry name" value="fungal_TF_MHR"/>
    <property type="match status" value="1"/>
</dbReference>
<dbReference type="EMBL" id="MCGT01000036">
    <property type="protein sequence ID" value="ORX46712.1"/>
    <property type="molecule type" value="Genomic_DNA"/>
</dbReference>
<keyword evidence="6" id="KW-0539">Nucleus</keyword>
<dbReference type="PANTHER" id="PTHR31313:SF81">
    <property type="entry name" value="TY1 ENHANCER ACTIVATOR"/>
    <property type="match status" value="1"/>
</dbReference>
<dbReference type="AlphaFoldDB" id="A0A1X2G6W2"/>
<dbReference type="Proteomes" id="UP000242146">
    <property type="component" value="Unassembled WGS sequence"/>
</dbReference>
<feature type="domain" description="Xylanolytic transcriptional activator regulatory" evidence="8">
    <location>
        <begin position="198"/>
        <end position="273"/>
    </location>
</feature>
<dbReference type="GO" id="GO:0008270">
    <property type="term" value="F:zinc ion binding"/>
    <property type="evidence" value="ECO:0007669"/>
    <property type="project" value="InterPro"/>
</dbReference>
<dbReference type="Pfam" id="PF04082">
    <property type="entry name" value="Fungal_trans"/>
    <property type="match status" value="1"/>
</dbReference>
<gene>
    <name evidence="9" type="ORF">DM01DRAFT_1146486</name>
</gene>